<proteinExistence type="predicted"/>
<evidence type="ECO:0000313" key="2">
    <source>
        <dbReference type="EMBL" id="OWQ83137.1"/>
    </source>
</evidence>
<dbReference type="AlphaFoldDB" id="A0A2D0ALU4"/>
<organism evidence="2 3">
    <name type="scientific">Roseateles aquatilis</name>
    <dbReference type="NCBI Taxonomy" id="431061"/>
    <lineage>
        <taxon>Bacteria</taxon>
        <taxon>Pseudomonadati</taxon>
        <taxon>Pseudomonadota</taxon>
        <taxon>Betaproteobacteria</taxon>
        <taxon>Burkholderiales</taxon>
        <taxon>Sphaerotilaceae</taxon>
        <taxon>Roseateles</taxon>
    </lineage>
</organism>
<name>A0A2D0ALU4_9BURK</name>
<gene>
    <name evidence="2" type="ORF">CDN99_26985</name>
</gene>
<evidence type="ECO:0000256" key="1">
    <source>
        <dbReference type="SAM" id="Phobius"/>
    </source>
</evidence>
<dbReference type="EMBL" id="NIOF01000023">
    <property type="protein sequence ID" value="OWQ83137.1"/>
    <property type="molecule type" value="Genomic_DNA"/>
</dbReference>
<keyword evidence="1" id="KW-0472">Membrane</keyword>
<keyword evidence="1" id="KW-1133">Transmembrane helix</keyword>
<feature type="transmembrane region" description="Helical" evidence="1">
    <location>
        <begin position="38"/>
        <end position="59"/>
    </location>
</feature>
<keyword evidence="1" id="KW-0812">Transmembrane</keyword>
<sequence>MRSKSPPPASRWSLNTALGGGALFGPIHRALYGEWPDALQWATTAVLLVVVLRALQYLVQGFNKDC</sequence>
<comment type="caution">
    <text evidence="2">The sequence shown here is derived from an EMBL/GenBank/DDBJ whole genome shotgun (WGS) entry which is preliminary data.</text>
</comment>
<reference evidence="2 3" key="1">
    <citation type="journal article" date="2008" name="Int. J. Syst. Evol. Microbiol.">
        <title>Description of Roseateles aquatilis sp. nov. and Roseateles terrae sp. nov., in the class Betaproteobacteria, and emended description of the genus Roseateles.</title>
        <authorList>
            <person name="Gomila M."/>
            <person name="Bowien B."/>
            <person name="Falsen E."/>
            <person name="Moore E.R."/>
            <person name="Lalucat J."/>
        </authorList>
    </citation>
    <scope>NUCLEOTIDE SEQUENCE [LARGE SCALE GENOMIC DNA]</scope>
    <source>
        <strain evidence="2 3">CCUG 48205</strain>
    </source>
</reference>
<dbReference type="Proteomes" id="UP000197468">
    <property type="component" value="Unassembled WGS sequence"/>
</dbReference>
<protein>
    <submittedName>
        <fullName evidence="2">Uncharacterized protein</fullName>
    </submittedName>
</protein>
<accession>A0A2D0ALU4</accession>
<evidence type="ECO:0000313" key="3">
    <source>
        <dbReference type="Proteomes" id="UP000197468"/>
    </source>
</evidence>
<keyword evidence="3" id="KW-1185">Reference proteome</keyword>